<dbReference type="EMBL" id="DSEU01000015">
    <property type="protein sequence ID" value="HEM66447.1"/>
    <property type="molecule type" value="Genomic_DNA"/>
</dbReference>
<dbReference type="PANTHER" id="PTHR42734">
    <property type="entry name" value="METAL TRANSPORT SYSTEM ATP-BINDING PROTEIN TM_0124-RELATED"/>
    <property type="match status" value="1"/>
</dbReference>
<name>A0A7J2U2C0_9CREN</name>
<dbReference type="GO" id="GO:0016887">
    <property type="term" value="F:ATP hydrolysis activity"/>
    <property type="evidence" value="ECO:0007669"/>
    <property type="project" value="InterPro"/>
</dbReference>
<evidence type="ECO:0000256" key="1">
    <source>
        <dbReference type="ARBA" id="ARBA00005417"/>
    </source>
</evidence>
<keyword evidence="4 6" id="KW-0067">ATP-binding</keyword>
<dbReference type="PROSITE" id="PS50893">
    <property type="entry name" value="ABC_TRANSPORTER_2"/>
    <property type="match status" value="1"/>
</dbReference>
<dbReference type="InterPro" id="IPR003439">
    <property type="entry name" value="ABC_transporter-like_ATP-bd"/>
</dbReference>
<dbReference type="Gene3D" id="3.40.50.300">
    <property type="entry name" value="P-loop containing nucleotide triphosphate hydrolases"/>
    <property type="match status" value="1"/>
</dbReference>
<keyword evidence="3" id="KW-0547">Nucleotide-binding</keyword>
<organism evidence="6">
    <name type="scientific">Ignisphaera aggregans</name>
    <dbReference type="NCBI Taxonomy" id="334771"/>
    <lineage>
        <taxon>Archaea</taxon>
        <taxon>Thermoproteota</taxon>
        <taxon>Thermoprotei</taxon>
        <taxon>Desulfurococcales</taxon>
        <taxon>Desulfurococcaceae</taxon>
        <taxon>Ignisphaera</taxon>
    </lineage>
</organism>
<accession>A0A7J2U2C0</accession>
<dbReference type="InterPro" id="IPR050153">
    <property type="entry name" value="Metal_Ion_Import_ABC"/>
</dbReference>
<evidence type="ECO:0000256" key="4">
    <source>
        <dbReference type="ARBA" id="ARBA00022840"/>
    </source>
</evidence>
<dbReference type="InterPro" id="IPR003593">
    <property type="entry name" value="AAA+_ATPase"/>
</dbReference>
<comment type="similarity">
    <text evidence="1">Belongs to the ABC transporter superfamily.</text>
</comment>
<dbReference type="PANTHER" id="PTHR42734:SF5">
    <property type="entry name" value="IRON TRANSPORT SYSTEM ATP-BINDING PROTEIN HI_0361-RELATED"/>
    <property type="match status" value="1"/>
</dbReference>
<sequence length="256" mass="28827">MLLEVVNVTIGYGKPLIEGINIRLEKPLLLQIIGPNGAGKTTFLKTLSGLAKPLKGHVLVNNIDITANPEAAGRFIALLPQLTTNKQMSVLPISVWEFVEIGARLCYRKRGREVSKEELRNSVREALKYVELDPSTWSKNVWRLSGGQRQRTLIARVIACNAPILLLDEPFSSVDPEGKIDITHLFRELKKEKIVIATCHDPEMLIEQTDLIMLMGRGYYTIGKPSEIMKSDTLRRIYGESIIEFANHIHICDYHA</sequence>
<dbReference type="Pfam" id="PF00005">
    <property type="entry name" value="ABC_tran"/>
    <property type="match status" value="1"/>
</dbReference>
<keyword evidence="2" id="KW-0813">Transport</keyword>
<evidence type="ECO:0000313" key="6">
    <source>
        <dbReference type="EMBL" id="HEM66447.1"/>
    </source>
</evidence>
<dbReference type="GO" id="GO:0005524">
    <property type="term" value="F:ATP binding"/>
    <property type="evidence" value="ECO:0007669"/>
    <property type="project" value="UniProtKB-KW"/>
</dbReference>
<reference evidence="6" key="1">
    <citation type="journal article" date="2020" name="mSystems">
        <title>Genome- and Community-Level Interaction Insights into Carbon Utilization and Element Cycling Functions of Hydrothermarchaeota in Hydrothermal Sediment.</title>
        <authorList>
            <person name="Zhou Z."/>
            <person name="Liu Y."/>
            <person name="Xu W."/>
            <person name="Pan J."/>
            <person name="Luo Z.H."/>
            <person name="Li M."/>
        </authorList>
    </citation>
    <scope>NUCLEOTIDE SEQUENCE [LARGE SCALE GENOMIC DNA]</scope>
    <source>
        <strain evidence="6">SpSt-125</strain>
    </source>
</reference>
<dbReference type="SMART" id="SM00382">
    <property type="entry name" value="AAA"/>
    <property type="match status" value="1"/>
</dbReference>
<dbReference type="AlphaFoldDB" id="A0A7J2U2C0"/>
<dbReference type="InterPro" id="IPR027417">
    <property type="entry name" value="P-loop_NTPase"/>
</dbReference>
<comment type="caution">
    <text evidence="6">The sequence shown here is derived from an EMBL/GenBank/DDBJ whole genome shotgun (WGS) entry which is preliminary data.</text>
</comment>
<evidence type="ECO:0000256" key="2">
    <source>
        <dbReference type="ARBA" id="ARBA00022448"/>
    </source>
</evidence>
<protein>
    <submittedName>
        <fullName evidence="6">Metal ABC transporter ATP-binding protein</fullName>
    </submittedName>
</protein>
<dbReference type="SUPFAM" id="SSF52540">
    <property type="entry name" value="P-loop containing nucleoside triphosphate hydrolases"/>
    <property type="match status" value="1"/>
</dbReference>
<feature type="domain" description="ABC transporter" evidence="5">
    <location>
        <begin position="1"/>
        <end position="241"/>
    </location>
</feature>
<evidence type="ECO:0000256" key="3">
    <source>
        <dbReference type="ARBA" id="ARBA00022741"/>
    </source>
</evidence>
<gene>
    <name evidence="6" type="ORF">ENO26_02590</name>
</gene>
<evidence type="ECO:0000259" key="5">
    <source>
        <dbReference type="PROSITE" id="PS50893"/>
    </source>
</evidence>
<proteinExistence type="inferred from homology"/>